<dbReference type="HOGENOM" id="CLU_077948_2_3_5"/>
<gene>
    <name evidence="2" type="ordered locus">KVU_2587</name>
</gene>
<name>F9Y8U9_KETVW</name>
<keyword evidence="1 2" id="KW-0812">Transmembrane</keyword>
<accession>F9Y8U9</accession>
<dbReference type="OrthoDB" id="9795736at2"/>
<dbReference type="RefSeq" id="WP_013383079.1">
    <property type="nucleotide sequence ID" value="NC_017384.1"/>
</dbReference>
<dbReference type="eggNOG" id="COG4420">
    <property type="taxonomic scope" value="Bacteria"/>
</dbReference>
<evidence type="ECO:0000313" key="3">
    <source>
        <dbReference type="Proteomes" id="UP000000692"/>
    </source>
</evidence>
<dbReference type="KEGG" id="kvl:KVU_2587"/>
<keyword evidence="1" id="KW-0472">Membrane</keyword>
<protein>
    <submittedName>
        <fullName evidence="2">Putative transmembrane protein</fullName>
    </submittedName>
</protein>
<dbReference type="Proteomes" id="UP000000692">
    <property type="component" value="Chromosome"/>
</dbReference>
<feature type="transmembrane region" description="Helical" evidence="1">
    <location>
        <begin position="65"/>
        <end position="85"/>
    </location>
</feature>
<dbReference type="InterPro" id="IPR010406">
    <property type="entry name" value="DUF1003"/>
</dbReference>
<dbReference type="PANTHER" id="PTHR41386:SF1">
    <property type="entry name" value="MEMBRANE PROTEIN"/>
    <property type="match status" value="1"/>
</dbReference>
<reference evidence="2 3" key="1">
    <citation type="journal article" date="2011" name="J. Bacteriol.">
        <title>Complete genome sequence of the industrial strain Ketogulonicigenium vulgare WSH-001.</title>
        <authorList>
            <person name="Liu L."/>
            <person name="Li Y."/>
            <person name="Zhang J."/>
            <person name="Zhou Z."/>
            <person name="Liu J."/>
            <person name="Li X."/>
            <person name="Zhou J."/>
            <person name="Du G."/>
            <person name="Wang L."/>
            <person name="Chen J."/>
        </authorList>
    </citation>
    <scope>NUCLEOTIDE SEQUENCE [LARGE SCALE GENOMIC DNA]</scope>
    <source>
        <strain evidence="2 3">WSH-001</strain>
    </source>
</reference>
<dbReference type="EMBL" id="CP002018">
    <property type="protein sequence ID" value="AEM42426.1"/>
    <property type="molecule type" value="Genomic_DNA"/>
</dbReference>
<dbReference type="PATRIC" id="fig|759362.5.peg.2702"/>
<dbReference type="Pfam" id="PF06210">
    <property type="entry name" value="DUF1003"/>
    <property type="match status" value="1"/>
</dbReference>
<evidence type="ECO:0000256" key="1">
    <source>
        <dbReference type="SAM" id="Phobius"/>
    </source>
</evidence>
<dbReference type="PANTHER" id="PTHR41386">
    <property type="entry name" value="INTEGRAL MEMBRANE PROTEIN-RELATED"/>
    <property type="match status" value="1"/>
</dbReference>
<feature type="transmembrane region" description="Helical" evidence="1">
    <location>
        <begin position="91"/>
        <end position="113"/>
    </location>
</feature>
<proteinExistence type="predicted"/>
<evidence type="ECO:0000313" key="2">
    <source>
        <dbReference type="EMBL" id="AEM42426.1"/>
    </source>
</evidence>
<dbReference type="AlphaFoldDB" id="F9Y8U9"/>
<organism evidence="2 3">
    <name type="scientific">Ketogulonicigenium vulgare (strain WSH-001)</name>
    <dbReference type="NCBI Taxonomy" id="759362"/>
    <lineage>
        <taxon>Bacteria</taxon>
        <taxon>Pseudomonadati</taxon>
        <taxon>Pseudomonadota</taxon>
        <taxon>Alphaproteobacteria</taxon>
        <taxon>Rhodobacterales</taxon>
        <taxon>Roseobacteraceae</taxon>
        <taxon>Ketogulonicigenium</taxon>
    </lineage>
</organism>
<keyword evidence="1" id="KW-1133">Transmembrane helix</keyword>
<keyword evidence="3" id="KW-1185">Reference proteome</keyword>
<sequence>MDAKHTLLAERLLKKPASDFSDSDRRVLRHMLDRAPVSQDPALRADTLGARVADKVASFGGSWTFIMLFGGVLVTWVVLNGVLLASPPDPFPFIFLNLMLSMIAAFQAPIIMMSQSRQAQKDREAAANDYEVNLKSELEIMRLHEKLDDLRLVALEDQLRLITNKIDAIAAAVNRP</sequence>